<sequence length="268" mass="29485">MSLFQSDPISSLSLAQSYSHLDTGNQSLHKKLHNYDDLNLLPLQNTTSASLGLAFAALLQTRFALREGNIPDAHDWVQSALLASQRLTLPFIEALAHAWQASLSVNSDDQNIQSSQRLEDAARHAAISNMPNLAAVCTDSLALNILLSPNILKSTKQEAESVHKSSWEWINIGKTSQQLNNQSIDKDTFTPSIPIPPQITNIQQLILPQSTSISALAFHSIRLAQFLQYISQHSASLQWIRFARLICVKSKLDSLAALASLAASEIFH</sequence>
<protein>
    <submittedName>
        <fullName evidence="1">Uncharacterized protein</fullName>
    </submittedName>
</protein>
<comment type="caution">
    <text evidence="1">The sequence shown here is derived from an EMBL/GenBank/DDBJ whole genome shotgun (WGS) entry which is preliminary data.</text>
</comment>
<organism evidence="1 2">
    <name type="scientific">Streblomastix strix</name>
    <dbReference type="NCBI Taxonomy" id="222440"/>
    <lineage>
        <taxon>Eukaryota</taxon>
        <taxon>Metamonada</taxon>
        <taxon>Preaxostyla</taxon>
        <taxon>Oxymonadida</taxon>
        <taxon>Streblomastigidae</taxon>
        <taxon>Streblomastix</taxon>
    </lineage>
</organism>
<proteinExistence type="predicted"/>
<evidence type="ECO:0000313" key="2">
    <source>
        <dbReference type="Proteomes" id="UP000324800"/>
    </source>
</evidence>
<accession>A0A5J4V3V1</accession>
<feature type="non-terminal residue" evidence="1">
    <location>
        <position position="268"/>
    </location>
</feature>
<dbReference type="EMBL" id="SNRW01009819">
    <property type="protein sequence ID" value="KAA6377439.1"/>
    <property type="molecule type" value="Genomic_DNA"/>
</dbReference>
<gene>
    <name evidence="1" type="ORF">EZS28_027034</name>
</gene>
<dbReference type="AlphaFoldDB" id="A0A5J4V3V1"/>
<dbReference type="Proteomes" id="UP000324800">
    <property type="component" value="Unassembled WGS sequence"/>
</dbReference>
<reference evidence="1 2" key="1">
    <citation type="submission" date="2019-03" db="EMBL/GenBank/DDBJ databases">
        <title>Single cell metagenomics reveals metabolic interactions within the superorganism composed of flagellate Streblomastix strix and complex community of Bacteroidetes bacteria on its surface.</title>
        <authorList>
            <person name="Treitli S.C."/>
            <person name="Kolisko M."/>
            <person name="Husnik F."/>
            <person name="Keeling P."/>
            <person name="Hampl V."/>
        </authorList>
    </citation>
    <scope>NUCLEOTIDE SEQUENCE [LARGE SCALE GENOMIC DNA]</scope>
    <source>
        <strain evidence="1">ST1C</strain>
    </source>
</reference>
<name>A0A5J4V3V1_9EUKA</name>
<evidence type="ECO:0000313" key="1">
    <source>
        <dbReference type="EMBL" id="KAA6377439.1"/>
    </source>
</evidence>